<name>A0A6J5M2X5_9CAUD</name>
<organism evidence="1">
    <name type="scientific">uncultured Caudovirales phage</name>
    <dbReference type="NCBI Taxonomy" id="2100421"/>
    <lineage>
        <taxon>Viruses</taxon>
        <taxon>Duplodnaviria</taxon>
        <taxon>Heunggongvirae</taxon>
        <taxon>Uroviricota</taxon>
        <taxon>Caudoviricetes</taxon>
        <taxon>Peduoviridae</taxon>
        <taxon>Maltschvirus</taxon>
        <taxon>Maltschvirus maltsch</taxon>
    </lineage>
</organism>
<gene>
    <name evidence="1" type="ORF">UFOVP336_37</name>
</gene>
<evidence type="ECO:0000313" key="1">
    <source>
        <dbReference type="EMBL" id="CAB4139350.1"/>
    </source>
</evidence>
<proteinExistence type="predicted"/>
<sequence>MREEDFAEASFVYVIQAFEEICNKDAYKVWQTLKSPTKAHLRRLMAIEQIMTGEAL</sequence>
<reference evidence="1" key="1">
    <citation type="submission" date="2020-04" db="EMBL/GenBank/DDBJ databases">
        <authorList>
            <person name="Chiriac C."/>
            <person name="Salcher M."/>
            <person name="Ghai R."/>
            <person name="Kavagutti S V."/>
        </authorList>
    </citation>
    <scope>NUCLEOTIDE SEQUENCE</scope>
</reference>
<dbReference type="EMBL" id="LR796359">
    <property type="protein sequence ID" value="CAB4139350.1"/>
    <property type="molecule type" value="Genomic_DNA"/>
</dbReference>
<protein>
    <submittedName>
        <fullName evidence="1">Uncharacterized protein</fullName>
    </submittedName>
</protein>
<accession>A0A6J5M2X5</accession>